<dbReference type="Proteomes" id="UP000287651">
    <property type="component" value="Unassembled WGS sequence"/>
</dbReference>
<evidence type="ECO:0000313" key="2">
    <source>
        <dbReference type="Proteomes" id="UP000287651"/>
    </source>
</evidence>
<accession>A0A427AZM8</accession>
<dbReference type="AlphaFoldDB" id="A0A427AZM8"/>
<gene>
    <name evidence="1" type="ORF">B296_00021371</name>
</gene>
<evidence type="ECO:0000313" key="1">
    <source>
        <dbReference type="EMBL" id="RRT81732.1"/>
    </source>
</evidence>
<comment type="caution">
    <text evidence="1">The sequence shown here is derived from an EMBL/GenBank/DDBJ whole genome shotgun (WGS) entry which is preliminary data.</text>
</comment>
<reference evidence="1 2" key="1">
    <citation type="journal article" date="2014" name="Agronomy (Basel)">
        <title>A Draft Genome Sequence for Ensete ventricosum, the Drought-Tolerant Tree Against Hunger.</title>
        <authorList>
            <person name="Harrison J."/>
            <person name="Moore K.A."/>
            <person name="Paszkiewicz K."/>
            <person name="Jones T."/>
            <person name="Grant M."/>
            <person name="Ambacheew D."/>
            <person name="Muzemil S."/>
            <person name="Studholme D.J."/>
        </authorList>
    </citation>
    <scope>NUCLEOTIDE SEQUENCE [LARGE SCALE GENOMIC DNA]</scope>
</reference>
<sequence>MRLQRCLVAWYRSVTVEISIVIAQYGLVSLDMGPKLWYCPVAGNPRVVRFSDRYIPFVLGNTFLFYSVRYDADERCLLEDFSSQRRILKRRY</sequence>
<dbReference type="EMBL" id="AMZH03000838">
    <property type="protein sequence ID" value="RRT81732.1"/>
    <property type="molecule type" value="Genomic_DNA"/>
</dbReference>
<proteinExistence type="predicted"/>
<organism evidence="1 2">
    <name type="scientific">Ensete ventricosum</name>
    <name type="common">Abyssinian banana</name>
    <name type="synonym">Musa ensete</name>
    <dbReference type="NCBI Taxonomy" id="4639"/>
    <lineage>
        <taxon>Eukaryota</taxon>
        <taxon>Viridiplantae</taxon>
        <taxon>Streptophyta</taxon>
        <taxon>Embryophyta</taxon>
        <taxon>Tracheophyta</taxon>
        <taxon>Spermatophyta</taxon>
        <taxon>Magnoliopsida</taxon>
        <taxon>Liliopsida</taxon>
        <taxon>Zingiberales</taxon>
        <taxon>Musaceae</taxon>
        <taxon>Ensete</taxon>
    </lineage>
</organism>
<name>A0A427AZM8_ENSVE</name>
<protein>
    <submittedName>
        <fullName evidence="1">Uncharacterized protein</fullName>
    </submittedName>
</protein>